<dbReference type="EMBL" id="CASHTH010000253">
    <property type="protein sequence ID" value="CAI7995678.1"/>
    <property type="molecule type" value="Genomic_DNA"/>
</dbReference>
<feature type="signal peptide" evidence="1">
    <location>
        <begin position="1"/>
        <end position="19"/>
    </location>
</feature>
<dbReference type="AlphaFoldDB" id="A0AA35W5M5"/>
<gene>
    <name evidence="2" type="ORF">GBAR_LOCUS1730</name>
</gene>
<proteinExistence type="predicted"/>
<comment type="caution">
    <text evidence="2">The sequence shown here is derived from an EMBL/GenBank/DDBJ whole genome shotgun (WGS) entry which is preliminary data.</text>
</comment>
<name>A0AA35W5M5_GEOBA</name>
<reference evidence="2" key="1">
    <citation type="submission" date="2023-03" db="EMBL/GenBank/DDBJ databases">
        <authorList>
            <person name="Steffen K."/>
            <person name="Cardenas P."/>
        </authorList>
    </citation>
    <scope>NUCLEOTIDE SEQUENCE</scope>
</reference>
<organism evidence="2 3">
    <name type="scientific">Geodia barretti</name>
    <name type="common">Barrett's horny sponge</name>
    <dbReference type="NCBI Taxonomy" id="519541"/>
    <lineage>
        <taxon>Eukaryota</taxon>
        <taxon>Metazoa</taxon>
        <taxon>Porifera</taxon>
        <taxon>Demospongiae</taxon>
        <taxon>Heteroscleromorpha</taxon>
        <taxon>Tetractinellida</taxon>
        <taxon>Astrophorina</taxon>
        <taxon>Geodiidae</taxon>
        <taxon>Geodia</taxon>
    </lineage>
</organism>
<evidence type="ECO:0000256" key="1">
    <source>
        <dbReference type="SAM" id="SignalP"/>
    </source>
</evidence>
<keyword evidence="3" id="KW-1185">Reference proteome</keyword>
<keyword evidence="1" id="KW-0732">Signal</keyword>
<dbReference type="Proteomes" id="UP001174909">
    <property type="component" value="Unassembled WGS sequence"/>
</dbReference>
<feature type="non-terminal residue" evidence="2">
    <location>
        <position position="116"/>
    </location>
</feature>
<feature type="chain" id="PRO_5041243218" evidence="1">
    <location>
        <begin position="20"/>
        <end position="116"/>
    </location>
</feature>
<evidence type="ECO:0000313" key="2">
    <source>
        <dbReference type="EMBL" id="CAI7995678.1"/>
    </source>
</evidence>
<protein>
    <submittedName>
        <fullName evidence="2">Uncharacterized protein</fullName>
    </submittedName>
</protein>
<evidence type="ECO:0000313" key="3">
    <source>
        <dbReference type="Proteomes" id="UP001174909"/>
    </source>
</evidence>
<sequence length="116" mass="13333">MAKYILISTLAVFCIGAAAMPTRHMERRQEDANTQLFDDFQTEFEMHYNLPEVSSRPSSTTQDSFVCRLTALMKLSENLSKLGDEKERYFLEFSTRLEDIHIIMNKQSNTDGTLGD</sequence>
<accession>A0AA35W5M5</accession>